<protein>
    <recommendedName>
        <fullName evidence="1">Thrombospondin/cartilage oligomeric matrix protein coiled-coil domain-containing protein</fullName>
    </recommendedName>
</protein>
<dbReference type="Proteomes" id="UP000000305">
    <property type="component" value="Unassembled WGS sequence"/>
</dbReference>
<dbReference type="CDD" id="cd16081">
    <property type="entry name" value="TSPcc_insect"/>
    <property type="match status" value="1"/>
</dbReference>
<dbReference type="InParanoid" id="E9GPT6"/>
<organism evidence="2 3">
    <name type="scientific">Daphnia pulex</name>
    <name type="common">Water flea</name>
    <dbReference type="NCBI Taxonomy" id="6669"/>
    <lineage>
        <taxon>Eukaryota</taxon>
        <taxon>Metazoa</taxon>
        <taxon>Ecdysozoa</taxon>
        <taxon>Arthropoda</taxon>
        <taxon>Crustacea</taxon>
        <taxon>Branchiopoda</taxon>
        <taxon>Diplostraca</taxon>
        <taxon>Cladocera</taxon>
        <taxon>Anomopoda</taxon>
        <taxon>Daphniidae</taxon>
        <taxon>Daphnia</taxon>
    </lineage>
</organism>
<gene>
    <name evidence="2" type="ORF">DAPPUDRAFT_305165</name>
</gene>
<dbReference type="EMBL" id="GL732557">
    <property type="protein sequence ID" value="EFX78441.1"/>
    <property type="molecule type" value="Genomic_DNA"/>
</dbReference>
<accession>E9GPT6</accession>
<dbReference type="KEGG" id="dpx:DAPPUDRAFT_305165"/>
<reference evidence="2 3" key="1">
    <citation type="journal article" date="2011" name="Science">
        <title>The ecoresponsive genome of Daphnia pulex.</title>
        <authorList>
            <person name="Colbourne J.K."/>
            <person name="Pfrender M.E."/>
            <person name="Gilbert D."/>
            <person name="Thomas W.K."/>
            <person name="Tucker A."/>
            <person name="Oakley T.H."/>
            <person name="Tokishita S."/>
            <person name="Aerts A."/>
            <person name="Arnold G.J."/>
            <person name="Basu M.K."/>
            <person name="Bauer D.J."/>
            <person name="Caceres C.E."/>
            <person name="Carmel L."/>
            <person name="Casola C."/>
            <person name="Choi J.H."/>
            <person name="Detter J.C."/>
            <person name="Dong Q."/>
            <person name="Dusheyko S."/>
            <person name="Eads B.D."/>
            <person name="Frohlich T."/>
            <person name="Geiler-Samerotte K.A."/>
            <person name="Gerlach D."/>
            <person name="Hatcher P."/>
            <person name="Jogdeo S."/>
            <person name="Krijgsveld J."/>
            <person name="Kriventseva E.V."/>
            <person name="Kultz D."/>
            <person name="Laforsch C."/>
            <person name="Lindquist E."/>
            <person name="Lopez J."/>
            <person name="Manak J.R."/>
            <person name="Muller J."/>
            <person name="Pangilinan J."/>
            <person name="Patwardhan R.P."/>
            <person name="Pitluck S."/>
            <person name="Pritham E.J."/>
            <person name="Rechtsteiner A."/>
            <person name="Rho M."/>
            <person name="Rogozin I.B."/>
            <person name="Sakarya O."/>
            <person name="Salamov A."/>
            <person name="Schaack S."/>
            <person name="Shapiro H."/>
            <person name="Shiga Y."/>
            <person name="Skalitzky C."/>
            <person name="Smith Z."/>
            <person name="Souvorov A."/>
            <person name="Sung W."/>
            <person name="Tang Z."/>
            <person name="Tsuchiya D."/>
            <person name="Tu H."/>
            <person name="Vos H."/>
            <person name="Wang M."/>
            <person name="Wolf Y.I."/>
            <person name="Yamagata H."/>
            <person name="Yamada T."/>
            <person name="Ye Y."/>
            <person name="Shaw J.R."/>
            <person name="Andrews J."/>
            <person name="Crease T.J."/>
            <person name="Tang H."/>
            <person name="Lucas S.M."/>
            <person name="Robertson H.M."/>
            <person name="Bork P."/>
            <person name="Koonin E.V."/>
            <person name="Zdobnov E.M."/>
            <person name="Grigoriev I.V."/>
            <person name="Lynch M."/>
            <person name="Boore J.L."/>
        </authorList>
    </citation>
    <scope>NUCLEOTIDE SEQUENCE [LARGE SCALE GENOMIC DNA]</scope>
</reference>
<evidence type="ECO:0000313" key="2">
    <source>
        <dbReference type="EMBL" id="EFX78441.1"/>
    </source>
</evidence>
<evidence type="ECO:0000259" key="1">
    <source>
        <dbReference type="Pfam" id="PF11598"/>
    </source>
</evidence>
<name>E9GPT6_DAPPU</name>
<dbReference type="InterPro" id="IPR024665">
    <property type="entry name" value="TSP/COMP_CC"/>
</dbReference>
<evidence type="ECO:0000313" key="3">
    <source>
        <dbReference type="Proteomes" id="UP000000305"/>
    </source>
</evidence>
<sequence length="99" mass="10816">MQAVQANEIYSYSRRETYGPVRNCANTVTGQKCPIFSQPTIVTSSTSSSSSAVRDGALIKVISELIAAIKELKVEVQANRQETRHLRDALENCEACKPG</sequence>
<dbReference type="Pfam" id="PF11598">
    <property type="entry name" value="COMP"/>
    <property type="match status" value="1"/>
</dbReference>
<proteinExistence type="predicted"/>
<dbReference type="HOGENOM" id="CLU_2322721_0_0_1"/>
<feature type="domain" description="Thrombospondin/cartilage oligomeric matrix protein coiled-coil" evidence="1">
    <location>
        <begin position="57"/>
        <end position="97"/>
    </location>
</feature>
<keyword evidence="3" id="KW-1185">Reference proteome</keyword>
<dbReference type="AlphaFoldDB" id="E9GPT6"/>